<gene>
    <name evidence="2" type="ORF">COCNU_07G013540</name>
</gene>
<dbReference type="AlphaFoldDB" id="A0A8K0IGK3"/>
<evidence type="ECO:0000313" key="2">
    <source>
        <dbReference type="EMBL" id="KAG1355242.1"/>
    </source>
</evidence>
<keyword evidence="1" id="KW-0175">Coiled coil</keyword>
<evidence type="ECO:0000313" key="3">
    <source>
        <dbReference type="Proteomes" id="UP000797356"/>
    </source>
</evidence>
<evidence type="ECO:0000256" key="1">
    <source>
        <dbReference type="SAM" id="Coils"/>
    </source>
</evidence>
<name>A0A8K0IGK3_COCNU</name>
<organism evidence="2 3">
    <name type="scientific">Cocos nucifera</name>
    <name type="common">Coconut palm</name>
    <dbReference type="NCBI Taxonomy" id="13894"/>
    <lineage>
        <taxon>Eukaryota</taxon>
        <taxon>Viridiplantae</taxon>
        <taxon>Streptophyta</taxon>
        <taxon>Embryophyta</taxon>
        <taxon>Tracheophyta</taxon>
        <taxon>Spermatophyta</taxon>
        <taxon>Magnoliopsida</taxon>
        <taxon>Liliopsida</taxon>
        <taxon>Arecaceae</taxon>
        <taxon>Arecoideae</taxon>
        <taxon>Cocoseae</taxon>
        <taxon>Attaleinae</taxon>
        <taxon>Cocos</taxon>
    </lineage>
</organism>
<proteinExistence type="predicted"/>
<protein>
    <submittedName>
        <fullName evidence="2">Uncharacterized protein</fullName>
    </submittedName>
</protein>
<dbReference type="Proteomes" id="UP000797356">
    <property type="component" value="Chromosome 7"/>
</dbReference>
<comment type="caution">
    <text evidence="2">The sequence shown here is derived from an EMBL/GenBank/DDBJ whole genome shotgun (WGS) entry which is preliminary data.</text>
</comment>
<reference evidence="2" key="1">
    <citation type="journal article" date="2017" name="Gigascience">
        <title>The genome draft of coconut (Cocos nucifera).</title>
        <authorList>
            <person name="Xiao Y."/>
            <person name="Xu P."/>
            <person name="Fan H."/>
            <person name="Baudouin L."/>
            <person name="Xia W."/>
            <person name="Bocs S."/>
            <person name="Xu J."/>
            <person name="Li Q."/>
            <person name="Guo A."/>
            <person name="Zhou L."/>
            <person name="Li J."/>
            <person name="Wu Y."/>
            <person name="Ma Z."/>
            <person name="Armero A."/>
            <person name="Issali A.E."/>
            <person name="Liu N."/>
            <person name="Peng M."/>
            <person name="Yang Y."/>
        </authorList>
    </citation>
    <scope>NUCLEOTIDE SEQUENCE</scope>
    <source>
        <tissue evidence="2">Spear leaf of Hainan Tall coconut</tissue>
    </source>
</reference>
<sequence length="137" mass="16056">MAKYEEKLVRVAKQSKRAEDKLRVSLIEDEKREKVLMKKVAKLEGRLASESKTWRSELADLKADLKSKLQEAKERASRVVKEYLVLDHNQCDLAEYRFKAYEQGFEDVMPGSRDFFHEIDFNILDEDATSLIINFLL</sequence>
<dbReference type="EMBL" id="CM017878">
    <property type="protein sequence ID" value="KAG1355242.1"/>
    <property type="molecule type" value="Genomic_DNA"/>
</dbReference>
<reference evidence="2" key="2">
    <citation type="submission" date="2019-07" db="EMBL/GenBank/DDBJ databases">
        <authorList>
            <person name="Yang Y."/>
            <person name="Bocs S."/>
            <person name="Baudouin L."/>
        </authorList>
    </citation>
    <scope>NUCLEOTIDE SEQUENCE</scope>
    <source>
        <tissue evidence="2">Spear leaf of Hainan Tall coconut</tissue>
    </source>
</reference>
<keyword evidence="3" id="KW-1185">Reference proteome</keyword>
<feature type="coiled-coil region" evidence="1">
    <location>
        <begin position="55"/>
        <end position="82"/>
    </location>
</feature>
<accession>A0A8K0IGK3</accession>